<dbReference type="PANTHER" id="PTHR11070">
    <property type="entry name" value="UVRD / RECB / PCRA DNA HELICASE FAMILY MEMBER"/>
    <property type="match status" value="1"/>
</dbReference>
<dbReference type="InterPro" id="IPR000212">
    <property type="entry name" value="DNA_helicase_UvrD/REP"/>
</dbReference>
<evidence type="ECO:0000259" key="6">
    <source>
        <dbReference type="PROSITE" id="PS51198"/>
    </source>
</evidence>
<dbReference type="Gene3D" id="3.40.50.300">
    <property type="entry name" value="P-loop containing nucleotide triphosphate hydrolases"/>
    <property type="match status" value="2"/>
</dbReference>
<feature type="binding site" evidence="5">
    <location>
        <begin position="223"/>
        <end position="230"/>
    </location>
    <ligand>
        <name>ATP</name>
        <dbReference type="ChEBI" id="CHEBI:30616"/>
    </ligand>
</feature>
<evidence type="ECO:0000256" key="5">
    <source>
        <dbReference type="PROSITE-ProRule" id="PRU00560"/>
    </source>
</evidence>
<feature type="domain" description="UvrD-like helicase ATP-binding" evidence="6">
    <location>
        <begin position="202"/>
        <end position="546"/>
    </location>
</feature>
<accession>A0ABY4M750</accession>
<keyword evidence="4 5" id="KW-0067">ATP-binding</keyword>
<gene>
    <name evidence="7" type="ORF">K9S39_18670</name>
</gene>
<dbReference type="Proteomes" id="UP000830115">
    <property type="component" value="Chromosome"/>
</dbReference>
<dbReference type="SUPFAM" id="SSF52540">
    <property type="entry name" value="P-loop containing nucleoside triphosphate hydrolases"/>
    <property type="match status" value="1"/>
</dbReference>
<keyword evidence="8" id="KW-1185">Reference proteome</keyword>
<keyword evidence="2 5" id="KW-0378">Hydrolase</keyword>
<evidence type="ECO:0000256" key="4">
    <source>
        <dbReference type="ARBA" id="ARBA00022840"/>
    </source>
</evidence>
<protein>
    <submittedName>
        <fullName evidence="7">AAA family ATPase</fullName>
    </submittedName>
</protein>
<keyword evidence="3 5" id="KW-0347">Helicase</keyword>
<dbReference type="PROSITE" id="PS51198">
    <property type="entry name" value="UVRD_HELICASE_ATP_BIND"/>
    <property type="match status" value="1"/>
</dbReference>
<proteinExistence type="predicted"/>
<sequence length="706" mass="76496">MPSHAHPSPDHRPSSTPLRAERAHLAASRSALRAMRKDAESLNIADVTASWVNAEVLQGEVDARIKALADLTHTALFFGRLDYLHAPGIDLAEGAAGENFYIGRRHVHDADGDPMVIDWRAPVSQPFYRASKKDPMGLKLRRRFGYSGGELTAYEDEHLTDPAEAWGHLPFERSREWGKSSRLLQSEIERPRVGPMRDIVATIQPEQDEIVRAGIGGSVCVQGAPGTGKTAVGLHRVAYLLYTHRERLARSGTLVIGPNRSFLHYIEQVLPALGELEVKQATVDDLVGQVDVRGTDEAAAATVKGDARMAEVLRRAVRSHITMPQEPCVVVRGSRRWRVPAYELEELVRELMNREIRYAAAREALPQRIAHAVLVRMEQAGEAPDDRVQDAVARNAAVKAVVKAVWPPVDPAKLVLRLLSDADFLAAQADGILTADEQKTILWAKPPRSVKSAKWSVADAVLIDETMDLVSRTQSLGHVVLDEAQDLSPMQYRAVGRRCSTGSATILGDIAQGTTPWATDTWEETLAHLGKPDSAVEELTQGFRVPREVIAFASRLLPAIAPDLTEATSIRESAGHFEVRGVAPDDLDTAVLAACDEALAQEGSIGLIAADARVPALRAALETAGVRCLAPGEETSAGSRLTLVPATLAKGLEYDYVVLDEPAAIVDGEPDERTGLRRLYVCLTRPVSGLTVVHAAGLPEQLGGGC</sequence>
<keyword evidence="1 5" id="KW-0547">Nucleotide-binding</keyword>
<evidence type="ECO:0000256" key="1">
    <source>
        <dbReference type="ARBA" id="ARBA00022741"/>
    </source>
</evidence>
<evidence type="ECO:0000313" key="7">
    <source>
        <dbReference type="EMBL" id="UQA93605.1"/>
    </source>
</evidence>
<dbReference type="PANTHER" id="PTHR11070:SF45">
    <property type="entry name" value="DNA 3'-5' HELICASE"/>
    <property type="match status" value="1"/>
</dbReference>
<dbReference type="EMBL" id="CP086322">
    <property type="protein sequence ID" value="UQA93605.1"/>
    <property type="molecule type" value="Genomic_DNA"/>
</dbReference>
<dbReference type="InterPro" id="IPR027417">
    <property type="entry name" value="P-loop_NTPase"/>
</dbReference>
<dbReference type="InterPro" id="IPR014016">
    <property type="entry name" value="UvrD-like_ATP-bd"/>
</dbReference>
<evidence type="ECO:0000256" key="2">
    <source>
        <dbReference type="ARBA" id="ARBA00022801"/>
    </source>
</evidence>
<organism evidence="7 8">
    <name type="scientific">Streptomyces halobius</name>
    <dbReference type="NCBI Taxonomy" id="2879846"/>
    <lineage>
        <taxon>Bacteria</taxon>
        <taxon>Bacillati</taxon>
        <taxon>Actinomycetota</taxon>
        <taxon>Actinomycetes</taxon>
        <taxon>Kitasatosporales</taxon>
        <taxon>Streptomycetaceae</taxon>
        <taxon>Streptomyces</taxon>
    </lineage>
</organism>
<evidence type="ECO:0000256" key="3">
    <source>
        <dbReference type="ARBA" id="ARBA00022806"/>
    </source>
</evidence>
<evidence type="ECO:0000313" key="8">
    <source>
        <dbReference type="Proteomes" id="UP000830115"/>
    </source>
</evidence>
<reference evidence="7" key="1">
    <citation type="submission" date="2021-10" db="EMBL/GenBank/DDBJ databases">
        <title>Streptomyces nigrumlapis sp.nov.,an antimicrobial producing actinobacterium isolated from Black Gobi rocks.</title>
        <authorList>
            <person name="Wen Y."/>
            <person name="Zhang W."/>
            <person name="Liu X.G."/>
        </authorList>
    </citation>
    <scope>NUCLEOTIDE SEQUENCE</scope>
    <source>
        <strain evidence="7">ST13-2-2</strain>
    </source>
</reference>
<name>A0ABY4M750_9ACTN</name>
<dbReference type="RefSeq" id="WP_248864482.1">
    <property type="nucleotide sequence ID" value="NZ_CP086322.1"/>
</dbReference>